<dbReference type="RefSeq" id="WP_197703255.1">
    <property type="nucleotide sequence ID" value="NZ_AP014936.1"/>
</dbReference>
<sequence length="135" mass="13460">MKKMGTSGRVSTRELPVSPGEASETSRAIRAAALGVVLAAGAGAAEAASHGKAVYGRTCVACHGSDGKGALPGMRALGGKKGSLGKPDDALVKSILEGYQAPGAPVAMPPKGGDPSLTGQDAIAVLRYMREAFGR</sequence>
<dbReference type="Gene3D" id="1.10.760.10">
    <property type="entry name" value="Cytochrome c-like domain"/>
    <property type="match status" value="1"/>
</dbReference>
<organism evidence="7 8">
    <name type="scientific">Sulfurifustis variabilis</name>
    <dbReference type="NCBI Taxonomy" id="1675686"/>
    <lineage>
        <taxon>Bacteria</taxon>
        <taxon>Pseudomonadati</taxon>
        <taxon>Pseudomonadota</taxon>
        <taxon>Gammaproteobacteria</taxon>
        <taxon>Acidiferrobacterales</taxon>
        <taxon>Acidiferrobacteraceae</taxon>
        <taxon>Sulfurifustis</taxon>
    </lineage>
</organism>
<evidence type="ECO:0000313" key="8">
    <source>
        <dbReference type="Proteomes" id="UP000218899"/>
    </source>
</evidence>
<dbReference type="EMBL" id="AP014936">
    <property type="protein sequence ID" value="BAU49762.1"/>
    <property type="molecule type" value="Genomic_DNA"/>
</dbReference>
<evidence type="ECO:0000313" key="7">
    <source>
        <dbReference type="EMBL" id="BAU49762.1"/>
    </source>
</evidence>
<dbReference type="InterPro" id="IPR009056">
    <property type="entry name" value="Cyt_c-like_dom"/>
</dbReference>
<dbReference type="Pfam" id="PF13442">
    <property type="entry name" value="Cytochrome_CBB3"/>
    <property type="match status" value="1"/>
</dbReference>
<protein>
    <submittedName>
        <fullName evidence="7">Cytochrome C</fullName>
    </submittedName>
</protein>
<dbReference type="Proteomes" id="UP000218899">
    <property type="component" value="Chromosome"/>
</dbReference>
<gene>
    <name evidence="7" type="ORF">SVA_3214</name>
</gene>
<evidence type="ECO:0000259" key="6">
    <source>
        <dbReference type="PROSITE" id="PS51007"/>
    </source>
</evidence>
<dbReference type="SUPFAM" id="SSF46626">
    <property type="entry name" value="Cytochrome c"/>
    <property type="match status" value="1"/>
</dbReference>
<proteinExistence type="predicted"/>
<dbReference type="GO" id="GO:0046872">
    <property type="term" value="F:metal ion binding"/>
    <property type="evidence" value="ECO:0007669"/>
    <property type="project" value="UniProtKB-KW"/>
</dbReference>
<keyword evidence="2 4" id="KW-0479">Metal-binding</keyword>
<dbReference type="KEGG" id="sva:SVA_3214"/>
<reference evidence="7 8" key="1">
    <citation type="submission" date="2015-08" db="EMBL/GenBank/DDBJ databases">
        <title>Complete genome sequence of Sulfurifustis variabilis.</title>
        <authorList>
            <person name="Miura A."/>
            <person name="Kojima H."/>
            <person name="Fukui M."/>
        </authorList>
    </citation>
    <scope>NUCLEOTIDE SEQUENCE [LARGE SCALE GENOMIC DNA]</scope>
    <source>
        <strain evidence="8">skN76</strain>
    </source>
</reference>
<evidence type="ECO:0000256" key="2">
    <source>
        <dbReference type="ARBA" id="ARBA00022723"/>
    </source>
</evidence>
<evidence type="ECO:0000256" key="3">
    <source>
        <dbReference type="ARBA" id="ARBA00023004"/>
    </source>
</evidence>
<dbReference type="PANTHER" id="PTHR35008:SF8">
    <property type="entry name" value="ALCOHOL DEHYDROGENASE CYTOCHROME C SUBUNIT"/>
    <property type="match status" value="1"/>
</dbReference>
<dbReference type="InterPro" id="IPR051459">
    <property type="entry name" value="Cytochrome_c-type_DH"/>
</dbReference>
<evidence type="ECO:0000256" key="4">
    <source>
        <dbReference type="PROSITE-ProRule" id="PRU00433"/>
    </source>
</evidence>
<feature type="region of interest" description="Disordered" evidence="5">
    <location>
        <begin position="1"/>
        <end position="24"/>
    </location>
</feature>
<accession>A0A1C7AEY6</accession>
<dbReference type="InterPro" id="IPR036909">
    <property type="entry name" value="Cyt_c-like_dom_sf"/>
</dbReference>
<dbReference type="PROSITE" id="PS51007">
    <property type="entry name" value="CYTC"/>
    <property type="match status" value="1"/>
</dbReference>
<dbReference type="PANTHER" id="PTHR35008">
    <property type="entry name" value="BLL4482 PROTEIN-RELATED"/>
    <property type="match status" value="1"/>
</dbReference>
<keyword evidence="3 4" id="KW-0408">Iron</keyword>
<feature type="domain" description="Cytochrome c" evidence="6">
    <location>
        <begin position="46"/>
        <end position="133"/>
    </location>
</feature>
<keyword evidence="8" id="KW-1185">Reference proteome</keyword>
<dbReference type="AlphaFoldDB" id="A0A1C7AEY6"/>
<evidence type="ECO:0000256" key="1">
    <source>
        <dbReference type="ARBA" id="ARBA00022617"/>
    </source>
</evidence>
<name>A0A1C7AEY6_9GAMM</name>
<dbReference type="GO" id="GO:0009055">
    <property type="term" value="F:electron transfer activity"/>
    <property type="evidence" value="ECO:0007669"/>
    <property type="project" value="InterPro"/>
</dbReference>
<dbReference type="GO" id="GO:0020037">
    <property type="term" value="F:heme binding"/>
    <property type="evidence" value="ECO:0007669"/>
    <property type="project" value="InterPro"/>
</dbReference>
<keyword evidence="1 4" id="KW-0349">Heme</keyword>
<evidence type="ECO:0000256" key="5">
    <source>
        <dbReference type="SAM" id="MobiDB-lite"/>
    </source>
</evidence>